<organism evidence="4">
    <name type="scientific">Ditylum brightwellii</name>
    <dbReference type="NCBI Taxonomy" id="49249"/>
    <lineage>
        <taxon>Eukaryota</taxon>
        <taxon>Sar</taxon>
        <taxon>Stramenopiles</taxon>
        <taxon>Ochrophyta</taxon>
        <taxon>Bacillariophyta</taxon>
        <taxon>Mediophyceae</taxon>
        <taxon>Lithodesmiophycidae</taxon>
        <taxon>Lithodesmiales</taxon>
        <taxon>Lithodesmiaceae</taxon>
        <taxon>Ditylum</taxon>
    </lineage>
</organism>
<dbReference type="InterPro" id="IPR046336">
    <property type="entry name" value="Lon_prtase_N_sf"/>
</dbReference>
<feature type="domain" description="Lon N-terminal" evidence="3">
    <location>
        <begin position="113"/>
        <end position="247"/>
    </location>
</feature>
<sequence length="469" mass="52810">MKITMTALLFALVGSFSAVDAAGFSFTPQPKSPSVAFRRFDNVIHYPGSLTRQQRPDKVRCYMGDDDDIADEDFHDDEDGPLSKGVNSVSWLPSVHDSKPQVISGVKDGNEILPLFPLGGIVYTPNSEHVLNIFEPRYRQMYNDILMNGSKRFVVSMSHPSVKGSFAKVGVLFQLEDLKEVSEQTQDQIKYICNHKVIGRVNIDKVLNPDVWTSRETYLKVEGTIIDDSKDDEIDASSDVYVAVAAAKLSTEEQRLKNAFACLVDMQHELQEDVRFTKASVDSFAVKPGSGEDGLWQTIRLWQSYTEQRLVNRQNEMQKEFQNKLIEFLKREKGVKDEELPSAIGFTDLSPALQKEVSELQRRMAVELQPLVLESTLTMQKILEAKGHAERVELVRFFINAEQKRLEAKKTLRGMFSSDISSPDNEIATPVVKDDPAESPPSSNIKDDEDESDSTPMQSIFTDDPDAFQ</sequence>
<dbReference type="Gene3D" id="2.30.130.40">
    <property type="entry name" value="LON domain-like"/>
    <property type="match status" value="1"/>
</dbReference>
<protein>
    <recommendedName>
        <fullName evidence="3">Lon N-terminal domain-containing protein</fullName>
    </recommendedName>
</protein>
<dbReference type="Pfam" id="PF02190">
    <property type="entry name" value="LON_substr_bdg"/>
    <property type="match status" value="1"/>
</dbReference>
<dbReference type="InterPro" id="IPR003111">
    <property type="entry name" value="Lon_prtase_N"/>
</dbReference>
<dbReference type="EMBL" id="HBGN01020142">
    <property type="protein sequence ID" value="CAD9333484.1"/>
    <property type="molecule type" value="Transcribed_RNA"/>
</dbReference>
<evidence type="ECO:0000313" key="4">
    <source>
        <dbReference type="EMBL" id="CAD9333484.1"/>
    </source>
</evidence>
<dbReference type="SUPFAM" id="SSF88697">
    <property type="entry name" value="PUA domain-like"/>
    <property type="match status" value="1"/>
</dbReference>
<dbReference type="InterPro" id="IPR015947">
    <property type="entry name" value="PUA-like_sf"/>
</dbReference>
<feature type="region of interest" description="Disordered" evidence="1">
    <location>
        <begin position="416"/>
        <end position="469"/>
    </location>
</feature>
<accession>A0A6U3X2P1</accession>
<feature type="chain" id="PRO_5030160244" description="Lon N-terminal domain-containing protein" evidence="2">
    <location>
        <begin position="22"/>
        <end position="469"/>
    </location>
</feature>
<proteinExistence type="predicted"/>
<evidence type="ECO:0000256" key="1">
    <source>
        <dbReference type="SAM" id="MobiDB-lite"/>
    </source>
</evidence>
<feature type="signal peptide" evidence="2">
    <location>
        <begin position="1"/>
        <end position="21"/>
    </location>
</feature>
<evidence type="ECO:0000256" key="2">
    <source>
        <dbReference type="SAM" id="SignalP"/>
    </source>
</evidence>
<dbReference type="PANTHER" id="PTHR46732:SF8">
    <property type="entry name" value="ATP-DEPENDENT PROTEASE LA (LON) DOMAIN PROTEIN"/>
    <property type="match status" value="1"/>
</dbReference>
<dbReference type="PANTHER" id="PTHR46732">
    <property type="entry name" value="ATP-DEPENDENT PROTEASE LA (LON) DOMAIN PROTEIN"/>
    <property type="match status" value="1"/>
</dbReference>
<keyword evidence="2" id="KW-0732">Signal</keyword>
<evidence type="ECO:0000259" key="3">
    <source>
        <dbReference type="Pfam" id="PF02190"/>
    </source>
</evidence>
<reference evidence="4" key="1">
    <citation type="submission" date="2021-01" db="EMBL/GenBank/DDBJ databases">
        <authorList>
            <person name="Corre E."/>
            <person name="Pelletier E."/>
            <person name="Niang G."/>
            <person name="Scheremetjew M."/>
            <person name="Finn R."/>
            <person name="Kale V."/>
            <person name="Holt S."/>
            <person name="Cochrane G."/>
            <person name="Meng A."/>
            <person name="Brown T."/>
            <person name="Cohen L."/>
        </authorList>
    </citation>
    <scope>NUCLEOTIDE SEQUENCE</scope>
    <source>
        <strain evidence="4">Pop2</strain>
    </source>
</reference>
<gene>
    <name evidence="4" type="ORF">DBRI1063_LOCUS12836</name>
</gene>
<dbReference type="AlphaFoldDB" id="A0A6U3X2P1"/>
<name>A0A6U3X2P1_9STRA</name>